<evidence type="ECO:0000256" key="10">
    <source>
        <dbReference type="ARBA" id="ARBA00023125"/>
    </source>
</evidence>
<dbReference type="Gene3D" id="1.10.287.130">
    <property type="match status" value="1"/>
</dbReference>
<dbReference type="EMBL" id="QEWP01000013">
    <property type="protein sequence ID" value="PWD98508.1"/>
    <property type="molecule type" value="Genomic_DNA"/>
</dbReference>
<evidence type="ECO:0000256" key="8">
    <source>
        <dbReference type="ARBA" id="ARBA00023012"/>
    </source>
</evidence>
<dbReference type="InterPro" id="IPR011123">
    <property type="entry name" value="Y_Y_Y"/>
</dbReference>
<dbReference type="GO" id="GO:0043565">
    <property type="term" value="F:sequence-specific DNA binding"/>
    <property type="evidence" value="ECO:0007669"/>
    <property type="project" value="InterPro"/>
</dbReference>
<dbReference type="SUPFAM" id="SSF63829">
    <property type="entry name" value="Calcium-dependent phosphotriesterase"/>
    <property type="match status" value="2"/>
</dbReference>
<feature type="modified residue" description="4-aspartylphosphate" evidence="12">
    <location>
        <position position="1162"/>
    </location>
</feature>
<feature type="domain" description="HTH araC/xylS-type" evidence="13">
    <location>
        <begin position="1261"/>
        <end position="1360"/>
    </location>
</feature>
<dbReference type="GO" id="GO:0005524">
    <property type="term" value="F:ATP binding"/>
    <property type="evidence" value="ECO:0007669"/>
    <property type="project" value="UniProtKB-KW"/>
</dbReference>
<dbReference type="SUPFAM" id="SSF47384">
    <property type="entry name" value="Homodimeric domain of signal transducing histidine kinase"/>
    <property type="match status" value="1"/>
</dbReference>
<dbReference type="PANTHER" id="PTHR43547">
    <property type="entry name" value="TWO-COMPONENT HISTIDINE KINASE"/>
    <property type="match status" value="1"/>
</dbReference>
<dbReference type="InterPro" id="IPR018060">
    <property type="entry name" value="HTH_AraC"/>
</dbReference>
<dbReference type="SMART" id="SM00387">
    <property type="entry name" value="HATPase_c"/>
    <property type="match status" value="1"/>
</dbReference>
<evidence type="ECO:0000256" key="4">
    <source>
        <dbReference type="ARBA" id="ARBA00022679"/>
    </source>
</evidence>
<evidence type="ECO:0000259" key="14">
    <source>
        <dbReference type="PROSITE" id="PS50109"/>
    </source>
</evidence>
<dbReference type="Gene3D" id="2.130.10.10">
    <property type="entry name" value="YVTN repeat-like/Quinoprotein amine dehydrogenase"/>
    <property type="match status" value="2"/>
</dbReference>
<sequence length="1364" mass="154913">MNLFFNIVILLQSIFVPGQNNFLVREQKANIDFHHLSVDNGLAQASVLSINEDSIGFIWVGTKSGLSKYNGHEFINFKKINKLGENEPLGAVSQIQPFKRGDLLLVSNRNGLLCYDSRSENIVPFTNEKEQLSFWEQVSAIHYSDSSVVYMGTRDGKIAKFDFETKELKQLFVLPGGVHFVNDILPDKRGNLLIATNHGVFFSSKPFSDECINLSEKMGIKEPAGRNTRCLYKSSEFFWAGSHKGVIKFRLSGNEVEDFRIFSHDPNEENSLPHNVIRDIEIDNDGRLWFATGNGIAVLEEDKFKSFCKEKMNPYSLSDRYVYSLHFDKANNLWAGTYFGGLNVHYQSMAGYRVIGEDLAGKELRGRIVKSFLETDTELWIGTEDSGISIVNKESGAWRHLSSGDFLVNNNIQSLLQDRKGRIWIGQFRGGVTMIDKGEIFHFSFKPDDINSLSSNVVSFIKEDPNGNVWIGTFNRGLNLFKEDKKSFERIPHEFEADLNVVDLVFADESKILIQNNNILKLSSSNDVVSPVFITDGSVLTINTAAHMKDGQIWLATSGSGLLIGHISDDRFIIEKRLFPYEIVNAIVKDRDGYVWVSTNQSLFRVNMKGKVEASFYQHHGLDISFNRDAGICLSDGSILIGGINGFSFFKPGVISYTQESGKIILSDLYVNFNKVTASSGNKILSEPIHQTSQVELKYFQNNISLDFINVQYARRKSEDYLYRMKGLNNSWISNGQQRRVTFNNLDPGEYLFEVTTQEALDKEKFEKAETLRIVITPPWWKTNWAFAGYFLVFALLLYFFQRYTINRAHKKNALKLEKIEREKEKELYETKLSFFTNISHEIRTPLTLIIGPLEEYINHVKDSSETLTLKIIQKNTYRLLNLVNQILDFRKYEKKAISLNPENIDLVNLLKEVKELFMGAAEMKAINLELDYSSEALFVDADKEKMEELFFNLLSNAVKFAPEKSTVSIKLDTITQAPVKGRFGLRKGLSGKVRISIKDEGPGIPYDAQKQIFTPFYSSPRGSKGFNTGIGLALVKEIVDLHHGQISVESEENKGSVFVITLPVQSTLQPSLSTEVMERAREERITRRIDPSVFIDKQVGSEATVMQDSGKPMVLIVDDNAEMRDFVCKSLSSEYEVVQAENGVSGFETAKKMAPDIIVSDVAMPVMDGLTLVSKLKKDFTTSNIPVIILTVYNSFEKQVQGAETGADIYLTKPFQADLLRQWIKNLLEKQENLTDRIRHELLMDPSLPALASEEDMFLTEARRIMEDKMEDSQFTVDDLAEKMGVSRTVLYRKFKQIAGISPKDFIRQSRLKRAAQLLTESKMSIAEVTYTVGYNDLRYFREAFQKQFGVNPSEYSSNKNEI</sequence>
<dbReference type="PANTHER" id="PTHR43547:SF2">
    <property type="entry name" value="HYBRID SIGNAL TRANSDUCTION HISTIDINE KINASE C"/>
    <property type="match status" value="1"/>
</dbReference>
<dbReference type="Gene3D" id="2.60.40.10">
    <property type="entry name" value="Immunoglobulins"/>
    <property type="match status" value="1"/>
</dbReference>
<evidence type="ECO:0000256" key="5">
    <source>
        <dbReference type="ARBA" id="ARBA00022741"/>
    </source>
</evidence>
<evidence type="ECO:0000259" key="13">
    <source>
        <dbReference type="PROSITE" id="PS01124"/>
    </source>
</evidence>
<dbReference type="SMART" id="SM00388">
    <property type="entry name" value="HisKA"/>
    <property type="match status" value="1"/>
</dbReference>
<keyword evidence="7" id="KW-0067">ATP-binding</keyword>
<evidence type="ECO:0000256" key="6">
    <source>
        <dbReference type="ARBA" id="ARBA00022777"/>
    </source>
</evidence>
<dbReference type="PROSITE" id="PS01124">
    <property type="entry name" value="HTH_ARAC_FAMILY_2"/>
    <property type="match status" value="1"/>
</dbReference>
<keyword evidence="17" id="KW-1185">Reference proteome</keyword>
<dbReference type="CDD" id="cd00075">
    <property type="entry name" value="HATPase"/>
    <property type="match status" value="1"/>
</dbReference>
<dbReference type="Pfam" id="PF07495">
    <property type="entry name" value="Y_Y_Y"/>
    <property type="match status" value="1"/>
</dbReference>
<dbReference type="Gene3D" id="1.10.10.60">
    <property type="entry name" value="Homeodomain-like"/>
    <property type="match status" value="2"/>
</dbReference>
<keyword evidence="9" id="KW-0805">Transcription regulation</keyword>
<feature type="domain" description="Response regulatory" evidence="15">
    <location>
        <begin position="1114"/>
        <end position="1229"/>
    </location>
</feature>
<dbReference type="OrthoDB" id="717811at2"/>
<dbReference type="PROSITE" id="PS00041">
    <property type="entry name" value="HTH_ARAC_FAMILY_1"/>
    <property type="match status" value="1"/>
</dbReference>
<dbReference type="CDD" id="cd00082">
    <property type="entry name" value="HisKA"/>
    <property type="match status" value="1"/>
</dbReference>
<dbReference type="InterPro" id="IPR018062">
    <property type="entry name" value="HTH_AraC-typ_CS"/>
</dbReference>
<proteinExistence type="predicted"/>
<dbReference type="RefSeq" id="WP_109265261.1">
    <property type="nucleotide sequence ID" value="NZ_QEWP01000013.1"/>
</dbReference>
<dbReference type="PRINTS" id="PR00344">
    <property type="entry name" value="BCTRLSENSOR"/>
</dbReference>
<dbReference type="EC" id="2.7.13.3" evidence="2"/>
<keyword evidence="11" id="KW-0804">Transcription</keyword>
<dbReference type="Pfam" id="PF12833">
    <property type="entry name" value="HTH_18"/>
    <property type="match status" value="1"/>
</dbReference>
<dbReference type="GO" id="GO:0000155">
    <property type="term" value="F:phosphorelay sensor kinase activity"/>
    <property type="evidence" value="ECO:0007669"/>
    <property type="project" value="InterPro"/>
</dbReference>
<keyword evidence="8" id="KW-0902">Two-component regulatory system</keyword>
<comment type="caution">
    <text evidence="16">The sequence shown here is derived from an EMBL/GenBank/DDBJ whole genome shotgun (WGS) entry which is preliminary data.</text>
</comment>
<dbReference type="SMART" id="SM00342">
    <property type="entry name" value="HTH_ARAC"/>
    <property type="match status" value="1"/>
</dbReference>
<dbReference type="Pfam" id="PF00512">
    <property type="entry name" value="HisKA"/>
    <property type="match status" value="1"/>
</dbReference>
<dbReference type="GO" id="GO:0003700">
    <property type="term" value="F:DNA-binding transcription factor activity"/>
    <property type="evidence" value="ECO:0007669"/>
    <property type="project" value="InterPro"/>
</dbReference>
<dbReference type="InterPro" id="IPR036097">
    <property type="entry name" value="HisK_dim/P_sf"/>
</dbReference>
<keyword evidence="6" id="KW-0418">Kinase</keyword>
<dbReference type="Gene3D" id="3.40.50.2300">
    <property type="match status" value="1"/>
</dbReference>
<dbReference type="InterPro" id="IPR015943">
    <property type="entry name" value="WD40/YVTN_repeat-like_dom_sf"/>
</dbReference>
<reference evidence="16 17" key="1">
    <citation type="submission" date="2018-05" db="EMBL/GenBank/DDBJ databases">
        <title>Marinilabilia rubrum sp. nov., isolated from saltern sediment.</title>
        <authorList>
            <person name="Zhang R."/>
        </authorList>
    </citation>
    <scope>NUCLEOTIDE SEQUENCE [LARGE SCALE GENOMIC DNA]</scope>
    <source>
        <strain evidence="16 17">WTE16</strain>
    </source>
</reference>
<dbReference type="CDD" id="cd17574">
    <property type="entry name" value="REC_OmpR"/>
    <property type="match status" value="1"/>
</dbReference>
<evidence type="ECO:0000313" key="17">
    <source>
        <dbReference type="Proteomes" id="UP000244956"/>
    </source>
</evidence>
<dbReference type="InterPro" id="IPR009057">
    <property type="entry name" value="Homeodomain-like_sf"/>
</dbReference>
<dbReference type="InterPro" id="IPR011006">
    <property type="entry name" value="CheY-like_superfamily"/>
</dbReference>
<dbReference type="Pfam" id="PF00072">
    <property type="entry name" value="Response_reg"/>
    <property type="match status" value="1"/>
</dbReference>
<dbReference type="InterPro" id="IPR004358">
    <property type="entry name" value="Sig_transdc_His_kin-like_C"/>
</dbReference>
<organism evidence="16 17">
    <name type="scientific">Marinilabilia rubra</name>
    <dbReference type="NCBI Taxonomy" id="2162893"/>
    <lineage>
        <taxon>Bacteria</taxon>
        <taxon>Pseudomonadati</taxon>
        <taxon>Bacteroidota</taxon>
        <taxon>Bacteroidia</taxon>
        <taxon>Marinilabiliales</taxon>
        <taxon>Marinilabiliaceae</taxon>
        <taxon>Marinilabilia</taxon>
    </lineage>
</organism>
<evidence type="ECO:0000313" key="16">
    <source>
        <dbReference type="EMBL" id="PWD98508.1"/>
    </source>
</evidence>
<evidence type="ECO:0000256" key="12">
    <source>
        <dbReference type="PROSITE-ProRule" id="PRU00169"/>
    </source>
</evidence>
<evidence type="ECO:0000259" key="15">
    <source>
        <dbReference type="PROSITE" id="PS50110"/>
    </source>
</evidence>
<dbReference type="Pfam" id="PF02518">
    <property type="entry name" value="HATPase_c"/>
    <property type="match status" value="1"/>
</dbReference>
<keyword evidence="10" id="KW-0238">DNA-binding</keyword>
<dbReference type="InterPro" id="IPR013783">
    <property type="entry name" value="Ig-like_fold"/>
</dbReference>
<keyword evidence="4" id="KW-0808">Transferase</keyword>
<dbReference type="SUPFAM" id="SSF52172">
    <property type="entry name" value="CheY-like"/>
    <property type="match status" value="1"/>
</dbReference>
<comment type="catalytic activity">
    <reaction evidence="1">
        <text>ATP + protein L-histidine = ADP + protein N-phospho-L-histidine.</text>
        <dbReference type="EC" id="2.7.13.3"/>
    </reaction>
</comment>
<dbReference type="InterPro" id="IPR003594">
    <property type="entry name" value="HATPase_dom"/>
</dbReference>
<dbReference type="InterPro" id="IPR001789">
    <property type="entry name" value="Sig_transdc_resp-reg_receiver"/>
</dbReference>
<dbReference type="InterPro" id="IPR011110">
    <property type="entry name" value="Reg_prop"/>
</dbReference>
<evidence type="ECO:0000256" key="2">
    <source>
        <dbReference type="ARBA" id="ARBA00012438"/>
    </source>
</evidence>
<dbReference type="SUPFAM" id="SSF55874">
    <property type="entry name" value="ATPase domain of HSP90 chaperone/DNA topoisomerase II/histidine kinase"/>
    <property type="match status" value="1"/>
</dbReference>
<evidence type="ECO:0000256" key="1">
    <source>
        <dbReference type="ARBA" id="ARBA00000085"/>
    </source>
</evidence>
<dbReference type="InterPro" id="IPR003661">
    <property type="entry name" value="HisK_dim/P_dom"/>
</dbReference>
<dbReference type="Pfam" id="PF07494">
    <property type="entry name" value="Reg_prop"/>
    <property type="match status" value="5"/>
</dbReference>
<evidence type="ECO:0000256" key="11">
    <source>
        <dbReference type="ARBA" id="ARBA00023163"/>
    </source>
</evidence>
<dbReference type="PROSITE" id="PS50109">
    <property type="entry name" value="HIS_KIN"/>
    <property type="match status" value="1"/>
</dbReference>
<evidence type="ECO:0000256" key="9">
    <source>
        <dbReference type="ARBA" id="ARBA00023015"/>
    </source>
</evidence>
<dbReference type="InterPro" id="IPR005467">
    <property type="entry name" value="His_kinase_dom"/>
</dbReference>
<keyword evidence="5" id="KW-0547">Nucleotide-binding</keyword>
<dbReference type="FunFam" id="3.30.565.10:FF:000037">
    <property type="entry name" value="Hybrid sensor histidine kinase/response regulator"/>
    <property type="match status" value="1"/>
</dbReference>
<evidence type="ECO:0000256" key="7">
    <source>
        <dbReference type="ARBA" id="ARBA00022840"/>
    </source>
</evidence>
<feature type="domain" description="Histidine kinase" evidence="14">
    <location>
        <begin position="838"/>
        <end position="1067"/>
    </location>
</feature>
<name>A0A2U2B609_9BACT</name>
<dbReference type="FunFam" id="1.10.287.130:FF:000034">
    <property type="entry name" value="Two-component system sensor histidine kinase/response regulator"/>
    <property type="match status" value="1"/>
</dbReference>
<dbReference type="SMART" id="SM00448">
    <property type="entry name" value="REC"/>
    <property type="match status" value="1"/>
</dbReference>
<protein>
    <recommendedName>
        <fullName evidence="2">histidine kinase</fullName>
        <ecNumber evidence="2">2.7.13.3</ecNumber>
    </recommendedName>
</protein>
<dbReference type="SUPFAM" id="SSF46689">
    <property type="entry name" value="Homeodomain-like"/>
    <property type="match status" value="2"/>
</dbReference>
<evidence type="ECO:0000256" key="3">
    <source>
        <dbReference type="ARBA" id="ARBA00022553"/>
    </source>
</evidence>
<dbReference type="PROSITE" id="PS50110">
    <property type="entry name" value="RESPONSE_REGULATORY"/>
    <property type="match status" value="1"/>
</dbReference>
<dbReference type="InterPro" id="IPR036890">
    <property type="entry name" value="HATPase_C_sf"/>
</dbReference>
<keyword evidence="3 12" id="KW-0597">Phosphoprotein</keyword>
<gene>
    <name evidence="16" type="ORF">DDZ16_14815</name>
</gene>
<dbReference type="Gene3D" id="3.30.565.10">
    <property type="entry name" value="Histidine kinase-like ATPase, C-terminal domain"/>
    <property type="match status" value="1"/>
</dbReference>
<dbReference type="Proteomes" id="UP000244956">
    <property type="component" value="Unassembled WGS sequence"/>
</dbReference>
<accession>A0A2U2B609</accession>